<dbReference type="InterPro" id="IPR012334">
    <property type="entry name" value="Pectin_lyas_fold"/>
</dbReference>
<dbReference type="InterPro" id="IPR011050">
    <property type="entry name" value="Pectin_lyase_fold/virulence"/>
</dbReference>
<dbReference type="Gene3D" id="2.160.20.10">
    <property type="entry name" value="Single-stranded right-handed beta-helix, Pectin lyase-like"/>
    <property type="match status" value="1"/>
</dbReference>
<dbReference type="Proteomes" id="UP000186096">
    <property type="component" value="Unassembled WGS sequence"/>
</dbReference>
<dbReference type="Pfam" id="PF00754">
    <property type="entry name" value="F5_F8_type_C"/>
    <property type="match status" value="2"/>
</dbReference>
<dbReference type="AlphaFoldDB" id="A0A1N7H0E8"/>
<feature type="compositionally biased region" description="Pro residues" evidence="1">
    <location>
        <begin position="623"/>
        <end position="643"/>
    </location>
</feature>
<dbReference type="InterPro" id="IPR006626">
    <property type="entry name" value="PbH1"/>
</dbReference>
<feature type="domain" description="F5/8 type C" evidence="3">
    <location>
        <begin position="805"/>
        <end position="953"/>
    </location>
</feature>
<keyword evidence="2" id="KW-0732">Signal</keyword>
<feature type="region of interest" description="Disordered" evidence="1">
    <location>
        <begin position="784"/>
        <end position="822"/>
    </location>
</feature>
<proteinExistence type="predicted"/>
<dbReference type="Pfam" id="PF22816">
    <property type="entry name" value="CatAgl_D2"/>
    <property type="match status" value="1"/>
</dbReference>
<feature type="compositionally biased region" description="Pro residues" evidence="1">
    <location>
        <begin position="795"/>
        <end position="813"/>
    </location>
</feature>
<reference evidence="5" key="1">
    <citation type="submission" date="2017-01" db="EMBL/GenBank/DDBJ databases">
        <authorList>
            <person name="Varghese N."/>
            <person name="Submissions S."/>
        </authorList>
    </citation>
    <scope>NUCLEOTIDE SEQUENCE [LARGE SCALE GENOMIC DNA]</scope>
    <source>
        <strain evidence="5">ATCC 12950</strain>
    </source>
</reference>
<dbReference type="CDD" id="cd14490">
    <property type="entry name" value="CBM6-CBM35-CBM36_like_1"/>
    <property type="match status" value="1"/>
</dbReference>
<evidence type="ECO:0000256" key="2">
    <source>
        <dbReference type="SAM" id="SignalP"/>
    </source>
</evidence>
<dbReference type="Gene3D" id="2.60.120.260">
    <property type="entry name" value="Galactose-binding domain-like"/>
    <property type="match status" value="3"/>
</dbReference>
<keyword evidence="5" id="KW-1185">Reference proteome</keyword>
<gene>
    <name evidence="4" type="ORF">SAMN05421833_13512</name>
</gene>
<organism evidence="4 5">
    <name type="scientific">Microbispora rosea</name>
    <dbReference type="NCBI Taxonomy" id="58117"/>
    <lineage>
        <taxon>Bacteria</taxon>
        <taxon>Bacillati</taxon>
        <taxon>Actinomycetota</taxon>
        <taxon>Actinomycetes</taxon>
        <taxon>Streptosporangiales</taxon>
        <taxon>Streptosporangiaceae</taxon>
        <taxon>Microbispora</taxon>
    </lineage>
</organism>
<dbReference type="InterPro" id="IPR033801">
    <property type="entry name" value="CBM6-CBM35-CBM36-like_1"/>
</dbReference>
<sequence>MRRSGAAVAVAGALIAVGSVVAFPGTSSAATSPSPFSVPGRGATVPFTEIEAEAATTNGEQIGPDRVYTHLPSEASGRRAVRLDAPGEYVEFTLPKPANAMTVRYSVPDNATGTGITAPVDLRVNGTKLKDLQFTSRYGWFYGGYPFGNTPGDKPHHFYDETRTMFGSTLAAGTKVRIQVASTSVAPWVVVDLADFELVPDAIPRPAGSLSVDDFGADRNGTNDSTAAFQAAVDAGKAQGKEVYIPAGTYTLWDHVVVDGVTLRGAGPWYSVLTGRHPTQRNRAVGVYGKYVSGGGYTGPIRSHEAGGPSRNVTLRDFAIIGDITERVDEDQVNALGGAMTDSVVDNVWLQHTKVGAWMDGPMDNFTLKNSRILDQTADGVNFHTGVTDSTVTNTFVRNTGDDGLAMWPDRMANVNNAFTFNTVVAPVLANNIVTYGGRDIKITDNVVSDTVTNGGGIHVANRYPGVNSGQGTAVAGTITVARDTLIRAGNSDYNWNFGVGAIWFDALNEPVNATINVTDTDVVDSSYEAIQFIEGSTQTVNFSNVNVDGTGTYMIQAQAAAKASFTNVRAAHIGAGVAIHNCVGTGFAPAYGSGNSGWSPTSTVCTGQWPTPNYIYDGGDPSPSPSPSTSPSSSPSPSPSPSPTACAPGSGDLARGKAVTATSSTQAYVPANTVDGDANTYWESANNAFPQSITVDLCAVTAVQRVVLKLPPSAAWGTRTQTLSVLGSTDGTNYTTLSPSAGRTFDPATGNTASISFSTANVRHVRVTVTGNTGWPAGQLSAFEVYGTGGGTPSPSPSPSPSASPSPSPSPLPTGNLARGKAVSASSHADVYVASNTTDGNAGTYWESANNAFPQTLTVDLGASVTVGRVVLKLPPSAAWGTRTQTLSVLGSTDGTNYTTIAGPAGYTFDPATGNSVTVAVPAAARRYLRLNVTGNTGWPAAQISEFEAYAS</sequence>
<feature type="signal peptide" evidence="2">
    <location>
        <begin position="1"/>
        <end position="22"/>
    </location>
</feature>
<dbReference type="SUPFAM" id="SSF49785">
    <property type="entry name" value="Galactose-binding domain-like"/>
    <property type="match status" value="2"/>
</dbReference>
<accession>A0A1N7H0E8</accession>
<dbReference type="STRING" id="58117.SAMN05421833_13512"/>
<dbReference type="SUPFAM" id="SSF51126">
    <property type="entry name" value="Pectin lyase-like"/>
    <property type="match status" value="1"/>
</dbReference>
<evidence type="ECO:0000259" key="3">
    <source>
        <dbReference type="PROSITE" id="PS50022"/>
    </source>
</evidence>
<dbReference type="EMBL" id="FTNI01000035">
    <property type="protein sequence ID" value="SIS18324.1"/>
    <property type="molecule type" value="Genomic_DNA"/>
</dbReference>
<dbReference type="Pfam" id="PF22815">
    <property type="entry name" value="CatAgl_D1"/>
    <property type="match status" value="1"/>
</dbReference>
<dbReference type="RefSeq" id="WP_076441560.1">
    <property type="nucleotide sequence ID" value="NZ_FTNI01000035.1"/>
</dbReference>
<name>A0A1N7H0E8_9ACTN</name>
<dbReference type="OrthoDB" id="5476529at2"/>
<protein>
    <submittedName>
        <fullName evidence="4">F5/8 type C domain-containing protein</fullName>
    </submittedName>
</protein>
<dbReference type="InterPro" id="IPR055149">
    <property type="entry name" value="Agl_cat_D2"/>
</dbReference>
<feature type="region of interest" description="Disordered" evidence="1">
    <location>
        <begin position="610"/>
        <end position="658"/>
    </location>
</feature>
<dbReference type="PROSITE" id="PS50022">
    <property type="entry name" value="FA58C_3"/>
    <property type="match status" value="2"/>
</dbReference>
<evidence type="ECO:0000313" key="4">
    <source>
        <dbReference type="EMBL" id="SIS18324.1"/>
    </source>
</evidence>
<dbReference type="SMART" id="SM00231">
    <property type="entry name" value="FA58C"/>
    <property type="match status" value="2"/>
</dbReference>
<feature type="domain" description="F5/8 type C" evidence="3">
    <location>
        <begin position="647"/>
        <end position="789"/>
    </location>
</feature>
<feature type="chain" id="PRO_5038567450" evidence="2">
    <location>
        <begin position="23"/>
        <end position="953"/>
    </location>
</feature>
<dbReference type="InterPro" id="IPR000421">
    <property type="entry name" value="FA58C"/>
</dbReference>
<evidence type="ECO:0000256" key="1">
    <source>
        <dbReference type="SAM" id="MobiDB-lite"/>
    </source>
</evidence>
<dbReference type="SMART" id="SM00710">
    <property type="entry name" value="PbH1"/>
    <property type="match status" value="5"/>
</dbReference>
<evidence type="ECO:0000313" key="5">
    <source>
        <dbReference type="Proteomes" id="UP000186096"/>
    </source>
</evidence>
<dbReference type="InterPro" id="IPR008979">
    <property type="entry name" value="Galactose-bd-like_sf"/>
</dbReference>